<protein>
    <submittedName>
        <fullName evidence="2">DUF4214 domain-containing protein</fullName>
    </submittedName>
</protein>
<dbReference type="InterPro" id="IPR038255">
    <property type="entry name" value="PBS_linker_sf"/>
</dbReference>
<comment type="caution">
    <text evidence="2">The sequence shown here is derived from an EMBL/GenBank/DDBJ whole genome shotgun (WGS) entry which is preliminary data.</text>
</comment>
<organism evidence="2 3">
    <name type="scientific">Paraburkholderia youngii</name>
    <dbReference type="NCBI Taxonomy" id="2782701"/>
    <lineage>
        <taxon>Bacteria</taxon>
        <taxon>Pseudomonadati</taxon>
        <taxon>Pseudomonadota</taxon>
        <taxon>Betaproteobacteria</taxon>
        <taxon>Burkholderiales</taxon>
        <taxon>Burkholderiaceae</taxon>
        <taxon>Paraburkholderia</taxon>
    </lineage>
</organism>
<dbReference type="PRINTS" id="PR00313">
    <property type="entry name" value="CABNDNGRPT"/>
</dbReference>
<name>A0ABX2NT48_9BURK</name>
<keyword evidence="3" id="KW-1185">Reference proteome</keyword>
<evidence type="ECO:0000259" key="1">
    <source>
        <dbReference type="Pfam" id="PF13946"/>
    </source>
</evidence>
<gene>
    <name evidence="2" type="ORF">FSB64_27180</name>
</gene>
<evidence type="ECO:0000313" key="3">
    <source>
        <dbReference type="Proteomes" id="UP000821598"/>
    </source>
</evidence>
<dbReference type="Gene3D" id="2.150.10.10">
    <property type="entry name" value="Serralysin-like metalloprotease, C-terminal"/>
    <property type="match status" value="1"/>
</dbReference>
<dbReference type="Pfam" id="PF13946">
    <property type="entry name" value="DUF4214"/>
    <property type="match status" value="1"/>
</dbReference>
<dbReference type="SUPFAM" id="SSF51120">
    <property type="entry name" value="beta-Roll"/>
    <property type="match status" value="1"/>
</dbReference>
<reference evidence="2 3" key="1">
    <citation type="submission" date="2019-08" db="EMBL/GenBank/DDBJ databases">
        <title>Paraburkholderia simonii sp. nov. and P. youngii sp. nov. Brazilian and Mexican Mimosa-associated rhizobia.</title>
        <authorList>
            <person name="Mavima L."/>
            <person name="Beukes C.W."/>
            <person name="Palmer M."/>
            <person name="De Meyer S.E."/>
            <person name="James E.K."/>
            <person name="Maluk M."/>
            <person name="Avontuur J.R."/>
            <person name="Chan W.Y."/>
            <person name="Venter S.N."/>
            <person name="Steenkamp E.T."/>
        </authorList>
    </citation>
    <scope>NUCLEOTIDE SEQUENCE [LARGE SCALE GENOMIC DNA]</scope>
    <source>
        <strain evidence="2 3">JPY454</strain>
    </source>
</reference>
<dbReference type="Proteomes" id="UP000821598">
    <property type="component" value="Unassembled WGS sequence"/>
</dbReference>
<dbReference type="InterPro" id="IPR011049">
    <property type="entry name" value="Serralysin-like_metalloprot_C"/>
</dbReference>
<evidence type="ECO:0000313" key="2">
    <source>
        <dbReference type="EMBL" id="NVI07381.1"/>
    </source>
</evidence>
<accession>A0ABX2NT48</accession>
<dbReference type="EMBL" id="VOMC01000033">
    <property type="protein sequence ID" value="NVI07381.1"/>
    <property type="molecule type" value="Genomic_DNA"/>
</dbReference>
<feature type="domain" description="DUF4214" evidence="1">
    <location>
        <begin position="64"/>
        <end position="122"/>
    </location>
</feature>
<dbReference type="Gene3D" id="1.10.3130.20">
    <property type="entry name" value="Phycobilisome linker domain"/>
    <property type="match status" value="1"/>
</dbReference>
<sequence length="1240" mass="120968">MTYHTCVDIRTLSEKNQMAAAQYYEEVQQAYLAYYGRPADPAGQEYWAMRLDNAGGNLSSIINEFGTSTESTALYGGSNMAAQITAIYQTLFGRAPDAEGLNFYQHGINSGEFTLASVALNIFYGATGTDKAQLDAKLAYADAFTNALSASVPAQIAYSGKTASDNARAAVAAVTDTTSEGTAVEKLDTTLANINAGAVGQTVALTAGVDPITLTGNNNVVTGTMTGAATDTFSALDKISGTGTGNVLNIVETATPAPAAMPAGISVSGVQTVNVVAAAGAYIDTTSGFTGLKTVNVTQSNGADNVKVGDGTAVNVADSDTTAADLVHVIATTGAVTVNAASDVTVAGGSTQTVTTSNGFVTATGATGNVTVTVADQDSTALAIVAGDTSNSGNHITVLGGANVSVTDTLTSATGGTAAESSGAIQVGSATAAPTGTVTIVQNLTDSANLGLAGGNITVTGGTTDSITVNATAGTFTAIPATDVSTTIGNVIVNGTSATTSVSVTETPAVVANSTAETAIAAVTGVHEVDTVTFSSTLANNAAVTIGGLTFTNTSGSTMTAAQVAAVFASLANGSIGGAGGPVTEGTFSGSLAAGWTSGAVVTGGTSASPTYTVAFTNSAAAAASSATLATGIVGATATLTTAGVQAVTGVAPVEGVTDGAVTITDVNFSTPTKAGTITNVALNGYGTAVIDSNALSTLSLANSTATVTVGNSVATTLGLTLNNVTGAAAVNLGTSYSSLSINATGANSAVALNAADVTALTVNGTKSVNLTGSTLTDVKTVAVSGSAGVTMNAAGTALTDFNASATSGANTVTGFNASTTTFEGGSGGDSLTLGAFAVTKAITFGSSNDTLVLGANAVSAAINGGAGTNTLSVDVVAAASESLSTTFATDVTNFQHLTLTGTTTAATTVNVAELGNYSYVTDSTNTTAGALTLSNFASGGTLVLTNTTAGDADIVTFANSTVNTNTLNLQLSSSGQSTTTGVHDTVTVSNAQSLNITSTDTYAKDAAGHLGHTVALVDGSTTASLTTLTITGNAALTLDTTGATAVTTVNASGDTGGLTYTTNGVVAETVTGGSGVNNLTAHAGSVADTLIGGSGINVLTSNSGLDTLTGGSGQNTFVINTPNSVNTYANITNAKAGDIVEFHNAATSFVGTQVQLASTAVFQDYANQAEVTASGGAASAAGGQVAWFQFGGNTYVVETGAGSTGTGFSNHVDTVVELQGLVNLSHASFNTSTGALVLH</sequence>
<dbReference type="InterPro" id="IPR025282">
    <property type="entry name" value="DUF4214"/>
</dbReference>
<proteinExistence type="predicted"/>